<evidence type="ECO:0000313" key="1">
    <source>
        <dbReference type="EMBL" id="GBC98833.1"/>
    </source>
</evidence>
<dbReference type="EMBL" id="BEHT01000016">
    <property type="protein sequence ID" value="GBC98833.1"/>
    <property type="molecule type" value="Genomic_DNA"/>
</dbReference>
<name>A0A2H5XCE0_9BACT</name>
<organism evidence="1 2">
    <name type="scientific">Candidatus Fervidibacter japonicus</name>
    <dbReference type="NCBI Taxonomy" id="2035412"/>
    <lineage>
        <taxon>Bacteria</taxon>
        <taxon>Candidatus Fervidibacterota</taxon>
        <taxon>Candidatus Fervidibacter</taxon>
    </lineage>
</organism>
<dbReference type="Proteomes" id="UP000236173">
    <property type="component" value="Unassembled WGS sequence"/>
</dbReference>
<gene>
    <name evidence="1" type="ORF">HRbin17_01349</name>
</gene>
<sequence length="283" mass="31234">MSVPKEAVETVWAFFDALMEENDAALTATLAPESDAALLYELFGEAALYAASAALRGPCVVRLTRALVLGDDLWLEGEQVTQDTRETIGHVVFRVRSVNGGWRISEILPWHLEAVHYPSDRPDPQSDIAVGVFLTSYGLQVAPTAQLDGVEQVLIGTMQQEYYPLSSIARAVRMWRDFRKNGELAAHTEAAWAAAVHRAMDRMVLVEEPLEQIALLYGVPLEGVADAYNRLVHHLGLTFFDARYSPMPDPSELLRQAKAAGMEVDESAIPPIANQPLPEEVVR</sequence>
<reference evidence="2" key="1">
    <citation type="submission" date="2017-09" db="EMBL/GenBank/DDBJ databases">
        <title>Metaegenomics of thermophilic ammonia-oxidizing enrichment culture.</title>
        <authorList>
            <person name="Kato S."/>
            <person name="Suzuki K."/>
        </authorList>
    </citation>
    <scope>NUCLEOTIDE SEQUENCE [LARGE SCALE GENOMIC DNA]</scope>
</reference>
<accession>A0A2H5XCE0</accession>
<protein>
    <submittedName>
        <fullName evidence="1">Uncharacterized protein</fullName>
    </submittedName>
</protein>
<comment type="caution">
    <text evidence="1">The sequence shown here is derived from an EMBL/GenBank/DDBJ whole genome shotgun (WGS) entry which is preliminary data.</text>
</comment>
<evidence type="ECO:0000313" key="2">
    <source>
        <dbReference type="Proteomes" id="UP000236173"/>
    </source>
</evidence>
<proteinExistence type="predicted"/>
<dbReference type="AlphaFoldDB" id="A0A2H5XCE0"/>